<protein>
    <submittedName>
        <fullName evidence="1">Uncharacterized protein</fullName>
    </submittedName>
</protein>
<gene>
    <name evidence="1" type="ORF">K239x_50310</name>
</gene>
<evidence type="ECO:0000313" key="2">
    <source>
        <dbReference type="Proteomes" id="UP000319817"/>
    </source>
</evidence>
<evidence type="ECO:0000313" key="1">
    <source>
        <dbReference type="EMBL" id="QDT13016.1"/>
    </source>
</evidence>
<sequence length="75" mass="8605">MLHSYLKARSLRFSLRTLMLFSLASCLLIAWYSNAHQQHAVEQQFIDRMIKTLPGSEVLSVVTNDQSVAHGQRFL</sequence>
<dbReference type="EMBL" id="CP036526">
    <property type="protein sequence ID" value="QDT13016.1"/>
    <property type="molecule type" value="Genomic_DNA"/>
</dbReference>
<dbReference type="Proteomes" id="UP000319817">
    <property type="component" value="Chromosome"/>
</dbReference>
<reference evidence="1 2" key="1">
    <citation type="submission" date="2019-02" db="EMBL/GenBank/DDBJ databases">
        <title>Deep-cultivation of Planctomycetes and their phenomic and genomic characterization uncovers novel biology.</title>
        <authorList>
            <person name="Wiegand S."/>
            <person name="Jogler M."/>
            <person name="Boedeker C."/>
            <person name="Pinto D."/>
            <person name="Vollmers J."/>
            <person name="Rivas-Marin E."/>
            <person name="Kohn T."/>
            <person name="Peeters S.H."/>
            <person name="Heuer A."/>
            <person name="Rast P."/>
            <person name="Oberbeckmann S."/>
            <person name="Bunk B."/>
            <person name="Jeske O."/>
            <person name="Meyerdierks A."/>
            <person name="Storesund J.E."/>
            <person name="Kallscheuer N."/>
            <person name="Luecker S."/>
            <person name="Lage O.M."/>
            <person name="Pohl T."/>
            <person name="Merkel B.J."/>
            <person name="Hornburger P."/>
            <person name="Mueller R.-W."/>
            <person name="Bruemmer F."/>
            <person name="Labrenz M."/>
            <person name="Spormann A.M."/>
            <person name="Op den Camp H."/>
            <person name="Overmann J."/>
            <person name="Amann R."/>
            <person name="Jetten M.S.M."/>
            <person name="Mascher T."/>
            <person name="Medema M.H."/>
            <person name="Devos D.P."/>
            <person name="Kaster A.-K."/>
            <person name="Ovreas L."/>
            <person name="Rohde M."/>
            <person name="Galperin M.Y."/>
            <person name="Jogler C."/>
        </authorList>
    </citation>
    <scope>NUCLEOTIDE SEQUENCE [LARGE SCALE GENOMIC DNA]</scope>
    <source>
        <strain evidence="1 2">K23_9</strain>
    </source>
</reference>
<proteinExistence type="predicted"/>
<dbReference type="AlphaFoldDB" id="A0A517P0V6"/>
<accession>A0A517P0V6</accession>
<dbReference type="RefSeq" id="WP_145420819.1">
    <property type="nucleotide sequence ID" value="NZ_CP036526.1"/>
</dbReference>
<keyword evidence="2" id="KW-1185">Reference proteome</keyword>
<organism evidence="1 2">
    <name type="scientific">Stieleria marina</name>
    <dbReference type="NCBI Taxonomy" id="1930275"/>
    <lineage>
        <taxon>Bacteria</taxon>
        <taxon>Pseudomonadati</taxon>
        <taxon>Planctomycetota</taxon>
        <taxon>Planctomycetia</taxon>
        <taxon>Pirellulales</taxon>
        <taxon>Pirellulaceae</taxon>
        <taxon>Stieleria</taxon>
    </lineage>
</organism>
<name>A0A517P0V6_9BACT</name>